<reference evidence="6" key="1">
    <citation type="journal article" date="2014" name="Int. J. Syst. Evol. Microbiol.">
        <title>Complete genome sequence of Corynebacterium casei LMG S-19264T (=DSM 44701T), isolated from a smear-ripened cheese.</title>
        <authorList>
            <consortium name="US DOE Joint Genome Institute (JGI-PGF)"/>
            <person name="Walter F."/>
            <person name="Albersmeier A."/>
            <person name="Kalinowski J."/>
            <person name="Ruckert C."/>
        </authorList>
    </citation>
    <scope>NUCLEOTIDE SEQUENCE</scope>
    <source>
        <strain evidence="6">KCTC 12368</strain>
    </source>
</reference>
<accession>A0A918PJQ0</accession>
<evidence type="ECO:0000256" key="2">
    <source>
        <dbReference type="ARBA" id="ARBA00023015"/>
    </source>
</evidence>
<protein>
    <submittedName>
        <fullName evidence="6">DNA-directed RNA polymerase sigma-70 factor</fullName>
    </submittedName>
</protein>
<comment type="similarity">
    <text evidence="1">Belongs to the sigma-70 factor family. ECF subfamily.</text>
</comment>
<evidence type="ECO:0000313" key="7">
    <source>
        <dbReference type="Proteomes" id="UP000619457"/>
    </source>
</evidence>
<sequence length="186" mass="22624">MDQFSDEELYQQIRLSERKAFNMLFDRYWKRLFEYAYRLLQDRAQAEDVVQEVFLSFWQKRQGQPITHISGYFFRAVKFQVANSLRNNKWLVAWPEENPVVLEEKEEELQDRDLLYEQLEESIQRLSPRCREVFHLNKKEGFTAREIALRLNISPRTVEHQLHKAMKALRGDLQKFYSLILIFLYL</sequence>
<dbReference type="InterPro" id="IPR013324">
    <property type="entry name" value="RNA_pol_sigma_r3/r4-like"/>
</dbReference>
<dbReference type="GO" id="GO:0000428">
    <property type="term" value="C:DNA-directed RNA polymerase complex"/>
    <property type="evidence" value="ECO:0007669"/>
    <property type="project" value="UniProtKB-KW"/>
</dbReference>
<dbReference type="InterPro" id="IPR000792">
    <property type="entry name" value="Tscrpt_reg_LuxR_C"/>
</dbReference>
<dbReference type="InterPro" id="IPR036388">
    <property type="entry name" value="WH-like_DNA-bd_sf"/>
</dbReference>
<dbReference type="InterPro" id="IPR014284">
    <property type="entry name" value="RNA_pol_sigma-70_dom"/>
</dbReference>
<keyword evidence="7" id="KW-1185">Reference proteome</keyword>
<dbReference type="GO" id="GO:0016987">
    <property type="term" value="F:sigma factor activity"/>
    <property type="evidence" value="ECO:0007669"/>
    <property type="project" value="UniProtKB-KW"/>
</dbReference>
<dbReference type="GO" id="GO:0006352">
    <property type="term" value="P:DNA-templated transcription initiation"/>
    <property type="evidence" value="ECO:0007669"/>
    <property type="project" value="InterPro"/>
</dbReference>
<dbReference type="Gene3D" id="1.10.1740.10">
    <property type="match status" value="1"/>
</dbReference>
<dbReference type="GO" id="GO:0003677">
    <property type="term" value="F:DNA binding"/>
    <property type="evidence" value="ECO:0007669"/>
    <property type="project" value="InterPro"/>
</dbReference>
<dbReference type="Gene3D" id="1.10.10.10">
    <property type="entry name" value="Winged helix-like DNA-binding domain superfamily/Winged helix DNA-binding domain"/>
    <property type="match status" value="1"/>
</dbReference>
<dbReference type="InterPro" id="IPR013249">
    <property type="entry name" value="RNA_pol_sigma70_r4_t2"/>
</dbReference>
<keyword evidence="4" id="KW-0804">Transcription</keyword>
<keyword evidence="6" id="KW-0240">DNA-directed RNA polymerase</keyword>
<evidence type="ECO:0000313" key="6">
    <source>
        <dbReference type="EMBL" id="GGZ12685.1"/>
    </source>
</evidence>
<dbReference type="PANTHER" id="PTHR43133:SF46">
    <property type="entry name" value="RNA POLYMERASE SIGMA-70 FACTOR ECF SUBFAMILY"/>
    <property type="match status" value="1"/>
</dbReference>
<dbReference type="InterPro" id="IPR013325">
    <property type="entry name" value="RNA_pol_sigma_r2"/>
</dbReference>
<dbReference type="AlphaFoldDB" id="A0A918PJQ0"/>
<dbReference type="InterPro" id="IPR007627">
    <property type="entry name" value="RNA_pol_sigma70_r2"/>
</dbReference>
<dbReference type="Pfam" id="PF08281">
    <property type="entry name" value="Sigma70_r4_2"/>
    <property type="match status" value="1"/>
</dbReference>
<dbReference type="Pfam" id="PF04542">
    <property type="entry name" value="Sigma70_r2"/>
    <property type="match status" value="1"/>
</dbReference>
<dbReference type="SUPFAM" id="SSF88946">
    <property type="entry name" value="Sigma2 domain of RNA polymerase sigma factors"/>
    <property type="match status" value="1"/>
</dbReference>
<evidence type="ECO:0000256" key="1">
    <source>
        <dbReference type="ARBA" id="ARBA00010641"/>
    </source>
</evidence>
<evidence type="ECO:0000256" key="4">
    <source>
        <dbReference type="ARBA" id="ARBA00023163"/>
    </source>
</evidence>
<dbReference type="CDD" id="cd06171">
    <property type="entry name" value="Sigma70_r4"/>
    <property type="match status" value="1"/>
</dbReference>
<dbReference type="NCBIfam" id="TIGR02985">
    <property type="entry name" value="Sig70_bacteroi1"/>
    <property type="match status" value="1"/>
</dbReference>
<evidence type="ECO:0000259" key="5">
    <source>
        <dbReference type="SMART" id="SM00421"/>
    </source>
</evidence>
<proteinExistence type="inferred from homology"/>
<dbReference type="RefSeq" id="WP_018475149.1">
    <property type="nucleotide sequence ID" value="NZ_BMWX01000001.1"/>
</dbReference>
<evidence type="ECO:0000256" key="3">
    <source>
        <dbReference type="ARBA" id="ARBA00023082"/>
    </source>
</evidence>
<dbReference type="SMART" id="SM00421">
    <property type="entry name" value="HTH_LUXR"/>
    <property type="match status" value="1"/>
</dbReference>
<comment type="caution">
    <text evidence="6">The sequence shown here is derived from an EMBL/GenBank/DDBJ whole genome shotgun (WGS) entry which is preliminary data.</text>
</comment>
<keyword evidence="2" id="KW-0805">Transcription regulation</keyword>
<feature type="domain" description="HTH luxR-type" evidence="5">
    <location>
        <begin position="123"/>
        <end position="177"/>
    </location>
</feature>
<dbReference type="InterPro" id="IPR039425">
    <property type="entry name" value="RNA_pol_sigma-70-like"/>
</dbReference>
<dbReference type="NCBIfam" id="TIGR02937">
    <property type="entry name" value="sigma70-ECF"/>
    <property type="match status" value="1"/>
</dbReference>
<organism evidence="6 7">
    <name type="scientific">Echinicola pacifica</name>
    <dbReference type="NCBI Taxonomy" id="346377"/>
    <lineage>
        <taxon>Bacteria</taxon>
        <taxon>Pseudomonadati</taxon>
        <taxon>Bacteroidota</taxon>
        <taxon>Cytophagia</taxon>
        <taxon>Cytophagales</taxon>
        <taxon>Cyclobacteriaceae</taxon>
        <taxon>Echinicola</taxon>
    </lineage>
</organism>
<dbReference type="PANTHER" id="PTHR43133">
    <property type="entry name" value="RNA POLYMERASE ECF-TYPE SIGMA FACTO"/>
    <property type="match status" value="1"/>
</dbReference>
<gene>
    <name evidence="6" type="ORF">GCM10007049_00460</name>
</gene>
<dbReference type="EMBL" id="BMWX01000001">
    <property type="protein sequence ID" value="GGZ12685.1"/>
    <property type="molecule type" value="Genomic_DNA"/>
</dbReference>
<dbReference type="InterPro" id="IPR014327">
    <property type="entry name" value="RNA_pol_sigma70_bacteroid"/>
</dbReference>
<name>A0A918PJQ0_9BACT</name>
<reference evidence="6" key="2">
    <citation type="submission" date="2020-09" db="EMBL/GenBank/DDBJ databases">
        <authorList>
            <person name="Sun Q."/>
            <person name="Kim S."/>
        </authorList>
    </citation>
    <scope>NUCLEOTIDE SEQUENCE</scope>
    <source>
        <strain evidence="6">KCTC 12368</strain>
    </source>
</reference>
<keyword evidence="3" id="KW-0731">Sigma factor</keyword>
<dbReference type="Proteomes" id="UP000619457">
    <property type="component" value="Unassembled WGS sequence"/>
</dbReference>
<dbReference type="SUPFAM" id="SSF88659">
    <property type="entry name" value="Sigma3 and sigma4 domains of RNA polymerase sigma factors"/>
    <property type="match status" value="1"/>
</dbReference>